<dbReference type="GO" id="GO:0006144">
    <property type="term" value="P:purine nucleobase metabolic process"/>
    <property type="evidence" value="ECO:0007669"/>
    <property type="project" value="TreeGrafter"/>
</dbReference>
<dbReference type="SUPFAM" id="SSF49472">
    <property type="entry name" value="Transthyretin (synonym: prealbumin)"/>
    <property type="match status" value="1"/>
</dbReference>
<reference evidence="2" key="1">
    <citation type="submission" date="2024-06" db="EMBL/GenBank/DDBJ databases">
        <title>Streptomyces sp. strain HUAS MG91 genome sequences.</title>
        <authorList>
            <person name="Mo P."/>
        </authorList>
    </citation>
    <scope>NUCLEOTIDE SEQUENCE</scope>
    <source>
        <strain evidence="2">HUAS MG91</strain>
    </source>
</reference>
<dbReference type="Pfam" id="PF00576">
    <property type="entry name" value="Transthyretin"/>
    <property type="match status" value="1"/>
</dbReference>
<evidence type="ECO:0000259" key="1">
    <source>
        <dbReference type="Pfam" id="PF00576"/>
    </source>
</evidence>
<dbReference type="InterPro" id="IPR023416">
    <property type="entry name" value="Transthyretin/HIU_hydrolase_d"/>
</dbReference>
<protein>
    <submittedName>
        <fullName evidence="2">Hydroxyisourate hydrolase</fullName>
        <ecNumber evidence="2">3.5.2.17</ecNumber>
    </submittedName>
</protein>
<dbReference type="InterPro" id="IPR036817">
    <property type="entry name" value="Transthyretin/HIU_hydrolase_sf"/>
</dbReference>
<organism evidence="2">
    <name type="scientific">Streptomyces tabacisoli</name>
    <dbReference type="NCBI Taxonomy" id="3156398"/>
    <lineage>
        <taxon>Bacteria</taxon>
        <taxon>Bacillati</taxon>
        <taxon>Actinomycetota</taxon>
        <taxon>Actinomycetes</taxon>
        <taxon>Kitasatosporales</taxon>
        <taxon>Streptomycetaceae</taxon>
        <taxon>Streptomyces</taxon>
    </lineage>
</organism>
<dbReference type="EMBL" id="CP159534">
    <property type="protein sequence ID" value="XCJ71013.1"/>
    <property type="molecule type" value="Genomic_DNA"/>
</dbReference>
<proteinExistence type="predicted"/>
<evidence type="ECO:0000313" key="2">
    <source>
        <dbReference type="EMBL" id="XCJ71013.1"/>
    </source>
</evidence>
<dbReference type="KEGG" id="stac:ABII15_13970"/>
<dbReference type="PANTHER" id="PTHR10395:SF7">
    <property type="entry name" value="5-HYDROXYISOURATE HYDROLASE"/>
    <property type="match status" value="1"/>
</dbReference>
<feature type="domain" description="Transthyretin/hydroxyisourate hydrolase" evidence="1">
    <location>
        <begin position="3"/>
        <end position="102"/>
    </location>
</feature>
<dbReference type="EC" id="3.5.2.17" evidence="2"/>
<dbReference type="AlphaFoldDB" id="A0AAU8IRJ3"/>
<dbReference type="Gene3D" id="2.60.40.180">
    <property type="entry name" value="Transthyretin/hydroxyisourate hydrolase domain"/>
    <property type="match status" value="1"/>
</dbReference>
<accession>A0AAU8IRJ3</accession>
<dbReference type="PANTHER" id="PTHR10395">
    <property type="entry name" value="URICASE AND TRANSTHYRETIN-RELATED"/>
    <property type="match status" value="1"/>
</dbReference>
<dbReference type="RefSeq" id="WP_353942645.1">
    <property type="nucleotide sequence ID" value="NZ_CP159534.1"/>
</dbReference>
<keyword evidence="2" id="KW-0378">Hydrolase</keyword>
<dbReference type="GO" id="GO:0033971">
    <property type="term" value="F:hydroxyisourate hydrolase activity"/>
    <property type="evidence" value="ECO:0007669"/>
    <property type="project" value="UniProtKB-EC"/>
</dbReference>
<sequence length="106" mass="11773">MSVTDGTNGQPVDGLPIRLERFDLDSWQPVWNGITRADGRSDCAVDPRDVPGAFRLTLETARYFTTLGQRPFYSHITVDFSGEEIVDRQELPVVVTPRGYTVCAVG</sequence>
<name>A0AAU8IRJ3_9ACTN</name>
<gene>
    <name evidence="2" type="ORF">ABII15_13970</name>
</gene>